<dbReference type="PANTHER" id="PTHR44858:SF1">
    <property type="entry name" value="UDP-N-ACETYLGLUCOSAMINE--PEPTIDE N-ACETYLGLUCOSAMINYLTRANSFERASE SPINDLY-RELATED"/>
    <property type="match status" value="1"/>
</dbReference>
<evidence type="ECO:0000256" key="1">
    <source>
        <dbReference type="ARBA" id="ARBA00022737"/>
    </source>
</evidence>
<dbReference type="Proteomes" id="UP000190961">
    <property type="component" value="Unassembled WGS sequence"/>
</dbReference>
<feature type="repeat" description="TPR" evidence="3">
    <location>
        <begin position="176"/>
        <end position="209"/>
    </location>
</feature>
<reference evidence="4 5" key="1">
    <citation type="submission" date="2017-02" db="EMBL/GenBank/DDBJ databases">
        <authorList>
            <person name="Peterson S.W."/>
        </authorList>
    </citation>
    <scope>NUCLEOTIDE SEQUENCE [LARGE SCALE GENOMIC DNA]</scope>
    <source>
        <strain evidence="4 5">DSM 25262</strain>
    </source>
</reference>
<feature type="repeat" description="TPR" evidence="3">
    <location>
        <begin position="142"/>
        <end position="175"/>
    </location>
</feature>
<name>A0A1T5LB62_9BACT</name>
<dbReference type="STRING" id="688867.SAMN05660236_2890"/>
<dbReference type="SMART" id="SM00028">
    <property type="entry name" value="TPR"/>
    <property type="match status" value="3"/>
</dbReference>
<sequence length="226" mass="26109">MKDQNNKELAVGDIFYSFFDGRYNLYKLLNFDQGNNTYHVLCYEPQASLPLSENLENLEVQIYHAPIDKNGFNDAIFFAKGTIRADDLIGYHEFLRQTQAVKFIVGIASEYYKRAHSPTDEKKYEFAIDEYTKAIDLVPEFFEAIDNRAFCKMDLGRWEEAIEDFKESLSVNPDSLLAEFSIGECNLQLGALDKAQEQFEKAIAIDPNHKTSRDFLKKTIELRSLK</sequence>
<keyword evidence="1" id="KW-0677">Repeat</keyword>
<accession>A0A1T5LB62</accession>
<dbReference type="RefSeq" id="WP_079687461.1">
    <property type="nucleotide sequence ID" value="NZ_FUZU01000002.1"/>
</dbReference>
<organism evidence="4 5">
    <name type="scientific">Ohtaekwangia koreensis</name>
    <dbReference type="NCBI Taxonomy" id="688867"/>
    <lineage>
        <taxon>Bacteria</taxon>
        <taxon>Pseudomonadati</taxon>
        <taxon>Bacteroidota</taxon>
        <taxon>Cytophagia</taxon>
        <taxon>Cytophagales</taxon>
        <taxon>Fulvivirgaceae</taxon>
        <taxon>Ohtaekwangia</taxon>
    </lineage>
</organism>
<evidence type="ECO:0000313" key="5">
    <source>
        <dbReference type="Proteomes" id="UP000190961"/>
    </source>
</evidence>
<evidence type="ECO:0000256" key="3">
    <source>
        <dbReference type="PROSITE-ProRule" id="PRU00339"/>
    </source>
</evidence>
<dbReference type="InterPro" id="IPR011990">
    <property type="entry name" value="TPR-like_helical_dom_sf"/>
</dbReference>
<dbReference type="EMBL" id="FUZU01000002">
    <property type="protein sequence ID" value="SKC73286.1"/>
    <property type="molecule type" value="Genomic_DNA"/>
</dbReference>
<evidence type="ECO:0000313" key="4">
    <source>
        <dbReference type="EMBL" id="SKC73286.1"/>
    </source>
</evidence>
<dbReference type="Gene3D" id="1.25.40.10">
    <property type="entry name" value="Tetratricopeptide repeat domain"/>
    <property type="match status" value="1"/>
</dbReference>
<protein>
    <submittedName>
        <fullName evidence="4">Tetratricopeptide repeat-containing protein</fullName>
    </submittedName>
</protein>
<evidence type="ECO:0000256" key="2">
    <source>
        <dbReference type="ARBA" id="ARBA00022803"/>
    </source>
</evidence>
<dbReference type="OrthoDB" id="9814069at2"/>
<proteinExistence type="predicted"/>
<dbReference type="InterPro" id="IPR050498">
    <property type="entry name" value="Ycf3"/>
</dbReference>
<dbReference type="AlphaFoldDB" id="A0A1T5LB62"/>
<gene>
    <name evidence="4" type="ORF">SAMN05660236_2890</name>
</gene>
<feature type="repeat" description="TPR" evidence="3">
    <location>
        <begin position="108"/>
        <end position="141"/>
    </location>
</feature>
<keyword evidence="5" id="KW-1185">Reference proteome</keyword>
<dbReference type="InterPro" id="IPR019734">
    <property type="entry name" value="TPR_rpt"/>
</dbReference>
<keyword evidence="2 3" id="KW-0802">TPR repeat</keyword>
<dbReference type="Pfam" id="PF13424">
    <property type="entry name" value="TPR_12"/>
    <property type="match status" value="1"/>
</dbReference>
<dbReference type="PANTHER" id="PTHR44858">
    <property type="entry name" value="TETRATRICOPEPTIDE REPEAT PROTEIN 6"/>
    <property type="match status" value="1"/>
</dbReference>
<dbReference type="PROSITE" id="PS50005">
    <property type="entry name" value="TPR"/>
    <property type="match status" value="3"/>
</dbReference>
<dbReference type="SUPFAM" id="SSF48452">
    <property type="entry name" value="TPR-like"/>
    <property type="match status" value="1"/>
</dbReference>